<comment type="caution">
    <text evidence="1">The sequence shown here is derived from an EMBL/GenBank/DDBJ whole genome shotgun (WGS) entry which is preliminary data.</text>
</comment>
<name>A0ACB1AVD7_MELEN</name>
<organism evidence="1 2">
    <name type="scientific">Meloidogyne enterolobii</name>
    <name type="common">Root-knot nematode worm</name>
    <name type="synonym">Meloidogyne mayaguensis</name>
    <dbReference type="NCBI Taxonomy" id="390850"/>
    <lineage>
        <taxon>Eukaryota</taxon>
        <taxon>Metazoa</taxon>
        <taxon>Ecdysozoa</taxon>
        <taxon>Nematoda</taxon>
        <taxon>Chromadorea</taxon>
        <taxon>Rhabditida</taxon>
        <taxon>Tylenchina</taxon>
        <taxon>Tylenchomorpha</taxon>
        <taxon>Tylenchoidea</taxon>
        <taxon>Meloidogynidae</taxon>
        <taxon>Meloidogyninae</taxon>
        <taxon>Meloidogyne</taxon>
    </lineage>
</organism>
<protein>
    <submittedName>
        <fullName evidence="1">Uncharacterized protein</fullName>
    </submittedName>
</protein>
<keyword evidence="2" id="KW-1185">Reference proteome</keyword>
<accession>A0ACB1AVD7</accession>
<evidence type="ECO:0000313" key="2">
    <source>
        <dbReference type="Proteomes" id="UP001497535"/>
    </source>
</evidence>
<evidence type="ECO:0000313" key="1">
    <source>
        <dbReference type="EMBL" id="CAK5101144.1"/>
    </source>
</evidence>
<reference evidence="1" key="1">
    <citation type="submission" date="2023-11" db="EMBL/GenBank/DDBJ databases">
        <authorList>
            <person name="Poullet M."/>
        </authorList>
    </citation>
    <scope>NUCLEOTIDE SEQUENCE</scope>
    <source>
        <strain evidence="1">E1834</strain>
    </source>
</reference>
<gene>
    <name evidence="1" type="ORF">MENTE1834_LOCUS42224</name>
</gene>
<dbReference type="EMBL" id="CAVMJV010000109">
    <property type="protein sequence ID" value="CAK5101144.1"/>
    <property type="molecule type" value="Genomic_DNA"/>
</dbReference>
<sequence>MLPKSKYSKFFNLILEDKVILASCKSCEYKKTLKNAQASKSSLRHHLTKHPEEMAQLLEFEETENKNKILRTPRRGVRKSININSSEGSTSKTGRKKLKDEDDEEEEDEPQTSENCERGFFEVFVGRKSFIGWEMDREISGNLLWNWGPRPGSNGVFRRASGLGGGGGHIGQI</sequence>
<proteinExistence type="predicted"/>
<dbReference type="Proteomes" id="UP001497535">
    <property type="component" value="Unassembled WGS sequence"/>
</dbReference>